<dbReference type="RefSeq" id="WP_107570890.1">
    <property type="nucleotide sequence ID" value="NZ_PYYB01000004.1"/>
</dbReference>
<name>A0A2T4UC50_9ACTN</name>
<dbReference type="Proteomes" id="UP000240739">
    <property type="component" value="Unassembled WGS sequence"/>
</dbReference>
<proteinExistence type="predicted"/>
<feature type="transmembrane region" description="Helical" evidence="1">
    <location>
        <begin position="32"/>
        <end position="52"/>
    </location>
</feature>
<dbReference type="InterPro" id="IPR054258">
    <property type="entry name" value="DUF6989"/>
</dbReference>
<evidence type="ECO:0000259" key="2">
    <source>
        <dbReference type="Pfam" id="PF22497"/>
    </source>
</evidence>
<accession>A0A2T4UC50</accession>
<evidence type="ECO:0000256" key="1">
    <source>
        <dbReference type="SAM" id="Phobius"/>
    </source>
</evidence>
<feature type="transmembrane region" description="Helical" evidence="1">
    <location>
        <begin position="59"/>
        <end position="79"/>
    </location>
</feature>
<feature type="domain" description="DUF6989" evidence="2">
    <location>
        <begin position="72"/>
        <end position="216"/>
    </location>
</feature>
<evidence type="ECO:0000313" key="3">
    <source>
        <dbReference type="EMBL" id="PTL54790.1"/>
    </source>
</evidence>
<dbReference type="EMBL" id="PYYB01000004">
    <property type="protein sequence ID" value="PTL54790.1"/>
    <property type="molecule type" value="Genomic_DNA"/>
</dbReference>
<feature type="transmembrane region" description="Helical" evidence="1">
    <location>
        <begin position="158"/>
        <end position="179"/>
    </location>
</feature>
<dbReference type="AlphaFoldDB" id="A0A2T4UC50"/>
<protein>
    <recommendedName>
        <fullName evidence="2">DUF6989 domain-containing protein</fullName>
    </recommendedName>
</protein>
<keyword evidence="1" id="KW-0472">Membrane</keyword>
<reference evidence="3 4" key="1">
    <citation type="submission" date="2018-03" db="EMBL/GenBank/DDBJ databases">
        <title>Aquarubrobacter algicola gen. nov., sp. nov., a novel actinobacterium isolated from shallow eutrophic lake during the end of cyanobacterial harmful algal blooms.</title>
        <authorList>
            <person name="Chun S.J."/>
        </authorList>
    </citation>
    <scope>NUCLEOTIDE SEQUENCE [LARGE SCALE GENOMIC DNA]</scope>
    <source>
        <strain evidence="3 4">Seoho-28</strain>
    </source>
</reference>
<organism evidence="3 4">
    <name type="scientific">Paraconexibacter algicola</name>
    <dbReference type="NCBI Taxonomy" id="2133960"/>
    <lineage>
        <taxon>Bacteria</taxon>
        <taxon>Bacillati</taxon>
        <taxon>Actinomycetota</taxon>
        <taxon>Thermoleophilia</taxon>
        <taxon>Solirubrobacterales</taxon>
        <taxon>Paraconexibacteraceae</taxon>
        <taxon>Paraconexibacter</taxon>
    </lineage>
</organism>
<gene>
    <name evidence="3" type="ORF">C7Y72_19550</name>
</gene>
<dbReference type="OrthoDB" id="509480at2"/>
<keyword evidence="1" id="KW-0812">Transmembrane</keyword>
<feature type="transmembrane region" description="Helical" evidence="1">
    <location>
        <begin position="125"/>
        <end position="146"/>
    </location>
</feature>
<sequence length="225" mass="22617">MSRELRVVGGLLGLLGAGIALSTQLDAPARGWLVLAVVVAANVALPLAARAVGRDDWVTVWAVLLPVSVLQVLPDWVLAGLVGTLEFEPIGGPRLGDTITLAMAGLWVVPLAVAVIGADGRPGRAAGLALGIFAGAELLAPTIGIWEPTGRASEVAGVALYVLPAEAVLGAAAALAVAADRSATSTGIRRLGRRVAVAGLVSAAYTGSAVTAYFLIDVASFTVTV</sequence>
<keyword evidence="1" id="KW-1133">Transmembrane helix</keyword>
<keyword evidence="4" id="KW-1185">Reference proteome</keyword>
<evidence type="ECO:0000313" key="4">
    <source>
        <dbReference type="Proteomes" id="UP000240739"/>
    </source>
</evidence>
<feature type="transmembrane region" description="Helical" evidence="1">
    <location>
        <begin position="191"/>
        <end position="216"/>
    </location>
</feature>
<dbReference type="Pfam" id="PF22497">
    <property type="entry name" value="DUF6989"/>
    <property type="match status" value="1"/>
</dbReference>
<feature type="transmembrane region" description="Helical" evidence="1">
    <location>
        <begin position="99"/>
        <end position="118"/>
    </location>
</feature>
<comment type="caution">
    <text evidence="3">The sequence shown here is derived from an EMBL/GenBank/DDBJ whole genome shotgun (WGS) entry which is preliminary data.</text>
</comment>